<dbReference type="PANTHER" id="PTHR43133">
    <property type="entry name" value="RNA POLYMERASE ECF-TYPE SIGMA FACTO"/>
    <property type="match status" value="1"/>
</dbReference>
<evidence type="ECO:0000256" key="1">
    <source>
        <dbReference type="ARBA" id="ARBA00010641"/>
    </source>
</evidence>
<protein>
    <submittedName>
        <fullName evidence="8">Sigma-70 family RNA polymerase sigma factor</fullName>
    </submittedName>
</protein>
<dbReference type="Gene3D" id="1.10.1740.10">
    <property type="match status" value="1"/>
</dbReference>
<evidence type="ECO:0000256" key="4">
    <source>
        <dbReference type="ARBA" id="ARBA00023125"/>
    </source>
</evidence>
<keyword evidence="3" id="KW-0731">Sigma factor</keyword>
<dbReference type="InterPro" id="IPR014284">
    <property type="entry name" value="RNA_pol_sigma-70_dom"/>
</dbReference>
<evidence type="ECO:0000313" key="11">
    <source>
        <dbReference type="Proteomes" id="UP001431572"/>
    </source>
</evidence>
<dbReference type="InterPro" id="IPR013325">
    <property type="entry name" value="RNA_pol_sigma_r2"/>
</dbReference>
<keyword evidence="5" id="KW-0804">Transcription</keyword>
<dbReference type="Proteomes" id="UP000521676">
    <property type="component" value="Unassembled WGS sequence"/>
</dbReference>
<dbReference type="RefSeq" id="WP_341471498.1">
    <property type="nucleotide sequence ID" value="NZ_CP128400.1"/>
</dbReference>
<keyword evidence="4" id="KW-0238">DNA-binding</keyword>
<dbReference type="Pfam" id="PF08281">
    <property type="entry name" value="Sigma70_r4_2"/>
    <property type="match status" value="1"/>
</dbReference>
<evidence type="ECO:0000256" key="2">
    <source>
        <dbReference type="ARBA" id="ARBA00023015"/>
    </source>
</evidence>
<accession>A0A8T7M6M6</accession>
<evidence type="ECO:0000256" key="3">
    <source>
        <dbReference type="ARBA" id="ARBA00023082"/>
    </source>
</evidence>
<evidence type="ECO:0000313" key="10">
    <source>
        <dbReference type="Proteomes" id="UP000521676"/>
    </source>
</evidence>
<dbReference type="EMBL" id="JACATZ010000003">
    <property type="protein sequence ID" value="NWJ47719.1"/>
    <property type="molecule type" value="Genomic_DNA"/>
</dbReference>
<dbReference type="InterPro" id="IPR036388">
    <property type="entry name" value="WH-like_DNA-bd_sf"/>
</dbReference>
<dbReference type="GO" id="GO:0016987">
    <property type="term" value="F:sigma factor activity"/>
    <property type="evidence" value="ECO:0007669"/>
    <property type="project" value="UniProtKB-KW"/>
</dbReference>
<keyword evidence="11" id="KW-1185">Reference proteome</keyword>
<evidence type="ECO:0000313" key="8">
    <source>
        <dbReference type="EMBL" id="NWJ47719.1"/>
    </source>
</evidence>
<dbReference type="SUPFAM" id="SSF88946">
    <property type="entry name" value="Sigma2 domain of RNA polymerase sigma factors"/>
    <property type="match status" value="1"/>
</dbReference>
<dbReference type="Gene3D" id="1.10.10.10">
    <property type="entry name" value="Winged helix-like DNA-binding domain superfamily/Winged helix DNA-binding domain"/>
    <property type="match status" value="1"/>
</dbReference>
<comment type="similarity">
    <text evidence="1">Belongs to the sigma-70 factor family. ECF subfamily.</text>
</comment>
<evidence type="ECO:0000259" key="6">
    <source>
        <dbReference type="Pfam" id="PF04542"/>
    </source>
</evidence>
<dbReference type="InterPro" id="IPR013324">
    <property type="entry name" value="RNA_pol_sigma_r3/r4-like"/>
</dbReference>
<dbReference type="Proteomes" id="UP001431572">
    <property type="component" value="Chromosome 2"/>
</dbReference>
<evidence type="ECO:0000313" key="9">
    <source>
        <dbReference type="EMBL" id="WJW69625.1"/>
    </source>
</evidence>
<dbReference type="EMBL" id="CP128400">
    <property type="protein sequence ID" value="WJW69625.1"/>
    <property type="molecule type" value="Genomic_DNA"/>
</dbReference>
<dbReference type="InterPro" id="IPR007627">
    <property type="entry name" value="RNA_pol_sigma70_r2"/>
</dbReference>
<gene>
    <name evidence="8" type="ORF">HXX08_17845</name>
    <name evidence="9" type="ORF">OZ401_003252</name>
</gene>
<evidence type="ECO:0000256" key="5">
    <source>
        <dbReference type="ARBA" id="ARBA00023163"/>
    </source>
</evidence>
<dbReference type="InterPro" id="IPR013249">
    <property type="entry name" value="RNA_pol_sigma70_r4_t2"/>
</dbReference>
<keyword evidence="2" id="KW-0805">Transcription regulation</keyword>
<dbReference type="Pfam" id="PF04542">
    <property type="entry name" value="Sigma70_r2"/>
    <property type="match status" value="1"/>
</dbReference>
<name>A0A8T7M6M6_9CHLR</name>
<reference evidence="9" key="2">
    <citation type="journal article" date="2024" name="Nature">
        <title>Anoxygenic phototroph of the Chloroflexota uses a type I reaction centre.</title>
        <authorList>
            <person name="Tsuji J.M."/>
            <person name="Shaw N.A."/>
            <person name="Nagashima S."/>
            <person name="Venkiteswaran J.J."/>
            <person name="Schiff S.L."/>
            <person name="Watanabe T."/>
            <person name="Fukui M."/>
            <person name="Hanada S."/>
            <person name="Tank M."/>
            <person name="Neufeld J.D."/>
        </authorList>
    </citation>
    <scope>NUCLEOTIDE SEQUENCE</scope>
    <source>
        <strain evidence="9">L227-S17</strain>
    </source>
</reference>
<dbReference type="CDD" id="cd06171">
    <property type="entry name" value="Sigma70_r4"/>
    <property type="match status" value="1"/>
</dbReference>
<dbReference type="InterPro" id="IPR039425">
    <property type="entry name" value="RNA_pol_sigma-70-like"/>
</dbReference>
<proteinExistence type="inferred from homology"/>
<organism evidence="8 10">
    <name type="scientific">Candidatus Chlorohelix allophototropha</name>
    <dbReference type="NCBI Taxonomy" id="3003348"/>
    <lineage>
        <taxon>Bacteria</taxon>
        <taxon>Bacillati</taxon>
        <taxon>Chloroflexota</taxon>
        <taxon>Chloroflexia</taxon>
        <taxon>Candidatus Chloroheliales</taxon>
        <taxon>Candidatus Chloroheliaceae</taxon>
        <taxon>Candidatus Chlorohelix</taxon>
    </lineage>
</organism>
<dbReference type="SUPFAM" id="SSF88659">
    <property type="entry name" value="Sigma3 and sigma4 domains of RNA polymerase sigma factors"/>
    <property type="match status" value="1"/>
</dbReference>
<evidence type="ECO:0000259" key="7">
    <source>
        <dbReference type="Pfam" id="PF08281"/>
    </source>
</evidence>
<dbReference type="NCBIfam" id="TIGR02937">
    <property type="entry name" value="sigma70-ECF"/>
    <property type="match status" value="1"/>
</dbReference>
<dbReference type="PANTHER" id="PTHR43133:SF8">
    <property type="entry name" value="RNA POLYMERASE SIGMA FACTOR HI_1459-RELATED"/>
    <property type="match status" value="1"/>
</dbReference>
<dbReference type="GO" id="GO:0003677">
    <property type="term" value="F:DNA binding"/>
    <property type="evidence" value="ECO:0007669"/>
    <property type="project" value="UniProtKB-KW"/>
</dbReference>
<reference evidence="8 10" key="1">
    <citation type="submission" date="2020-06" db="EMBL/GenBank/DDBJ databases">
        <title>Anoxygenic phototrophic Chloroflexota member uses a Type I reaction center.</title>
        <authorList>
            <person name="Tsuji J.M."/>
            <person name="Shaw N.A."/>
            <person name="Nagashima S."/>
            <person name="Venkiteswaran J."/>
            <person name="Schiff S.L."/>
            <person name="Hanada S."/>
            <person name="Tank M."/>
            <person name="Neufeld J.D."/>
        </authorList>
    </citation>
    <scope>NUCLEOTIDE SEQUENCE [LARGE SCALE GENOMIC DNA]</scope>
    <source>
        <strain evidence="8">L227-S17</strain>
    </source>
</reference>
<sequence>MVARLQTCEDKIERSDDELARAAASGDSAAFEELVERYTEPLFKVALRFFNDPDEASDILQQVLLKVFIGLPKVNGQLSVRPWLFKIARNVCLDVLKHKRRHPATRFTQLEALVEDWQEQQEGNSPLPDEVIERQETQLLVRKAIAQLPVRYREVVALRSATDLTFGEIGQALGMPENTVKTYFHRAKFLLRKILQDEV</sequence>
<dbReference type="GO" id="GO:0006352">
    <property type="term" value="P:DNA-templated transcription initiation"/>
    <property type="evidence" value="ECO:0007669"/>
    <property type="project" value="InterPro"/>
</dbReference>
<feature type="domain" description="RNA polymerase sigma-70 region 2" evidence="6">
    <location>
        <begin position="34"/>
        <end position="101"/>
    </location>
</feature>
<feature type="domain" description="RNA polymerase sigma factor 70 region 4 type 2" evidence="7">
    <location>
        <begin position="140"/>
        <end position="188"/>
    </location>
</feature>
<dbReference type="AlphaFoldDB" id="A0A8T7M6M6"/>